<proteinExistence type="predicted"/>
<keyword evidence="3" id="KW-1185">Reference proteome</keyword>
<protein>
    <submittedName>
        <fullName evidence="2">Uncharacterized protein</fullName>
    </submittedName>
</protein>
<evidence type="ECO:0000256" key="1">
    <source>
        <dbReference type="SAM" id="MobiDB-lite"/>
    </source>
</evidence>
<feature type="region of interest" description="Disordered" evidence="1">
    <location>
        <begin position="667"/>
        <end position="692"/>
    </location>
</feature>
<name>A0A2W2EN96_9ACTN</name>
<reference evidence="2 3" key="1">
    <citation type="submission" date="2018-01" db="EMBL/GenBank/DDBJ databases">
        <title>Draft genome sequence of Jishengella sp. NA12.</title>
        <authorList>
            <person name="Sahin N."/>
            <person name="Ay H."/>
            <person name="Saygin H."/>
        </authorList>
    </citation>
    <scope>NUCLEOTIDE SEQUENCE [LARGE SCALE GENOMIC DNA]</scope>
    <source>
        <strain evidence="2 3">NA12</strain>
    </source>
</reference>
<sequence length="999" mass="108922">MLASLPQVVAPGPASAAEPMKIDETALDRQLFVTHVGLRYADPVLAQRDAVLSAELVGWRERNPTADAAAITAHADLMASRMAAKLTEDDKRRSAWELTLRLIEILNDTTNDTTRTPAAMASPTMLAVTQELVGVGRPNLGSVRDVVTNLRRSSSDEDRVTAVRRIAWSAVRVRALEDATFAEVWRIRYGAPRGIRPTIGSANLSKDPLLKGRFDVSALLAAAEDGNATELLAEAGQQFDRMLADLRTQTGQAIAKAEQLDAAYGAKTDGPTPSEAVRTEAEADAKGRKKYIDDSKEMITGLAQIVTFVDKDAGKRVKGIGDAAVKVATAINEYLPKIAGLGAKEAIFSLGTAALAGNIIGVVGALVPLFTGPSMEQQMMDQLAGIRDDIKKLSEKMDTRFDAIDAKLAQLLENTEARFDELLERQNHTIEKLVGIEQALFQLSVQLDTWGAEILAAQRTSQMTPLLNTIDGAVHHADKYDGAVLSWDDFWRAERDLHVGATVTMRAEPFVGPSPGSYANADVISVINRGGDDVFGPNGAIAYLDWYAATTYGHPGSGRQVADVANWNVLTGAYELMSAENPHHIRRVVADRITGLVNDGESLLDAHRHFSEPLDQTVNGNWTNNLFTKLVEGYEKATKELNGLLIAERDAIRGDRRHDMFGGVAQQAPAEGRTVDPTRVPACQPGSTQQLTRPTQVTIAKTPEIAHLARHVLPAGPVIRLCHEAQLVNREIESQGPWDVERADIQVTMALQVVWGDQTQRFTDWSAVMPAGEVCRRNRNTGVVGACYDVGHFLGQWDARFRTQFQSTAQQGRENGEVKTRAQKEVKDRLDVDIQRYYDNVHAQISNATTPLGKANVEVTKAVQLLQAYSKLGWARALEHDELLAMVLFGGEQLPADLPNRSPVVTASLLAARNNVRDGKAPADGLAYAGDCDVSDVPAAERVDPVSDCLRSLALHRTAVLADRYKVNSARLKHGEYVEGPPLIVERVQKLRMVRDSTR</sequence>
<dbReference type="AlphaFoldDB" id="A0A2W2EN96"/>
<dbReference type="Proteomes" id="UP000248924">
    <property type="component" value="Unassembled WGS sequence"/>
</dbReference>
<organism evidence="2 3">
    <name type="scientific">Micromonospora craterilacus</name>
    <dbReference type="NCBI Taxonomy" id="1655439"/>
    <lineage>
        <taxon>Bacteria</taxon>
        <taxon>Bacillati</taxon>
        <taxon>Actinomycetota</taxon>
        <taxon>Actinomycetes</taxon>
        <taxon>Micromonosporales</taxon>
        <taxon>Micromonosporaceae</taxon>
        <taxon>Micromonospora</taxon>
    </lineage>
</organism>
<evidence type="ECO:0000313" key="2">
    <source>
        <dbReference type="EMBL" id="PZG23873.1"/>
    </source>
</evidence>
<accession>A0A2W2EN96</accession>
<gene>
    <name evidence="2" type="ORF">C1I95_02310</name>
</gene>
<evidence type="ECO:0000313" key="3">
    <source>
        <dbReference type="Proteomes" id="UP000248924"/>
    </source>
</evidence>
<dbReference type="EMBL" id="POTY01000006">
    <property type="protein sequence ID" value="PZG23873.1"/>
    <property type="molecule type" value="Genomic_DNA"/>
</dbReference>
<comment type="caution">
    <text evidence="2">The sequence shown here is derived from an EMBL/GenBank/DDBJ whole genome shotgun (WGS) entry which is preliminary data.</text>
</comment>